<feature type="transmembrane region" description="Helical" evidence="1">
    <location>
        <begin position="91"/>
        <end position="111"/>
    </location>
</feature>
<feature type="transmembrane region" description="Helical" evidence="1">
    <location>
        <begin position="123"/>
        <end position="145"/>
    </location>
</feature>
<reference evidence="2 3" key="1">
    <citation type="journal article" date="2019" name="Nat. Ecol. Evol.">
        <title>Megaphylogeny resolves global patterns of mushroom evolution.</title>
        <authorList>
            <person name="Varga T."/>
            <person name="Krizsan K."/>
            <person name="Foldi C."/>
            <person name="Dima B."/>
            <person name="Sanchez-Garcia M."/>
            <person name="Sanchez-Ramirez S."/>
            <person name="Szollosi G.J."/>
            <person name="Szarkandi J.G."/>
            <person name="Papp V."/>
            <person name="Albert L."/>
            <person name="Andreopoulos W."/>
            <person name="Angelini C."/>
            <person name="Antonin V."/>
            <person name="Barry K.W."/>
            <person name="Bougher N.L."/>
            <person name="Buchanan P."/>
            <person name="Buyck B."/>
            <person name="Bense V."/>
            <person name="Catcheside P."/>
            <person name="Chovatia M."/>
            <person name="Cooper J."/>
            <person name="Damon W."/>
            <person name="Desjardin D."/>
            <person name="Finy P."/>
            <person name="Geml J."/>
            <person name="Haridas S."/>
            <person name="Hughes K."/>
            <person name="Justo A."/>
            <person name="Karasinski D."/>
            <person name="Kautmanova I."/>
            <person name="Kiss B."/>
            <person name="Kocsube S."/>
            <person name="Kotiranta H."/>
            <person name="LaButti K.M."/>
            <person name="Lechner B.E."/>
            <person name="Liimatainen K."/>
            <person name="Lipzen A."/>
            <person name="Lukacs Z."/>
            <person name="Mihaltcheva S."/>
            <person name="Morgado L.N."/>
            <person name="Niskanen T."/>
            <person name="Noordeloos M.E."/>
            <person name="Ohm R.A."/>
            <person name="Ortiz-Santana B."/>
            <person name="Ovrebo C."/>
            <person name="Racz N."/>
            <person name="Riley R."/>
            <person name="Savchenko A."/>
            <person name="Shiryaev A."/>
            <person name="Soop K."/>
            <person name="Spirin V."/>
            <person name="Szebenyi C."/>
            <person name="Tomsovsky M."/>
            <person name="Tulloss R.E."/>
            <person name="Uehling J."/>
            <person name="Grigoriev I.V."/>
            <person name="Vagvolgyi C."/>
            <person name="Papp T."/>
            <person name="Martin F.M."/>
            <person name="Miettinen O."/>
            <person name="Hibbett D.S."/>
            <person name="Nagy L.G."/>
        </authorList>
    </citation>
    <scope>NUCLEOTIDE SEQUENCE [LARGE SCALE GENOMIC DNA]</scope>
    <source>
        <strain evidence="2 3">CBS 962.96</strain>
    </source>
</reference>
<proteinExistence type="predicted"/>
<evidence type="ECO:0000256" key="1">
    <source>
        <dbReference type="SAM" id="Phobius"/>
    </source>
</evidence>
<keyword evidence="1" id="KW-0472">Membrane</keyword>
<accession>A0A4S8M6T2</accession>
<protein>
    <recommendedName>
        <fullName evidence="4">Transmembrane protein</fullName>
    </recommendedName>
</protein>
<organism evidence="2 3">
    <name type="scientific">Dendrothele bispora (strain CBS 962.96)</name>
    <dbReference type="NCBI Taxonomy" id="1314807"/>
    <lineage>
        <taxon>Eukaryota</taxon>
        <taxon>Fungi</taxon>
        <taxon>Dikarya</taxon>
        <taxon>Basidiomycota</taxon>
        <taxon>Agaricomycotina</taxon>
        <taxon>Agaricomycetes</taxon>
        <taxon>Agaricomycetidae</taxon>
        <taxon>Agaricales</taxon>
        <taxon>Agaricales incertae sedis</taxon>
        <taxon>Dendrothele</taxon>
    </lineage>
</organism>
<sequence>MSNSTLPNPNVYLAHLPPTTASQFEVSRNIYIGTLGALIWDMLFSLPEEIYLIRHFNPNMIAYISSRITALLYVLLSVIAKTTPGPDCVKLEHTITSCWVIAISSSSFLFLRRVLAVYQDSKLIRYSFMFLWVANVGVSILTPVGSRAGPLANTGYCINGGIEHYVGGATIMPLIFDSLVFLFVSYRILTTHGPGEEEWTWSSLFSSGKALPRLSRAMLRGGQQYYLVTVGVNILITVLITTPSVPPIYEATFTIPDIALTSSMACRVYRNLYFREKYTNGQGSTGITSLSMRFGHGTTQGTSRFTPGHGTTFESTTGTASTNGGLTVVPDSVSSFRKKHSIPGADIEQGNPSADNISLPEMVFKTTA</sequence>
<dbReference type="OrthoDB" id="3038990at2759"/>
<evidence type="ECO:0000313" key="3">
    <source>
        <dbReference type="Proteomes" id="UP000297245"/>
    </source>
</evidence>
<evidence type="ECO:0000313" key="2">
    <source>
        <dbReference type="EMBL" id="THU97994.1"/>
    </source>
</evidence>
<keyword evidence="3" id="KW-1185">Reference proteome</keyword>
<keyword evidence="1" id="KW-1133">Transmembrane helix</keyword>
<feature type="transmembrane region" description="Helical" evidence="1">
    <location>
        <begin position="60"/>
        <end position="79"/>
    </location>
</feature>
<dbReference type="Proteomes" id="UP000297245">
    <property type="component" value="Unassembled WGS sequence"/>
</dbReference>
<feature type="transmembrane region" description="Helical" evidence="1">
    <location>
        <begin position="225"/>
        <end position="245"/>
    </location>
</feature>
<feature type="transmembrane region" description="Helical" evidence="1">
    <location>
        <begin position="165"/>
        <end position="184"/>
    </location>
</feature>
<gene>
    <name evidence="2" type="ORF">K435DRAFT_753384</name>
</gene>
<keyword evidence="1" id="KW-0812">Transmembrane</keyword>
<name>A0A4S8M6T2_DENBC</name>
<dbReference type="EMBL" id="ML179145">
    <property type="protein sequence ID" value="THU97994.1"/>
    <property type="molecule type" value="Genomic_DNA"/>
</dbReference>
<dbReference type="AlphaFoldDB" id="A0A4S8M6T2"/>
<evidence type="ECO:0008006" key="4">
    <source>
        <dbReference type="Google" id="ProtNLM"/>
    </source>
</evidence>